<dbReference type="InterPro" id="IPR001624">
    <property type="entry name" value="FliE"/>
</dbReference>
<evidence type="ECO:0000313" key="6">
    <source>
        <dbReference type="EMBL" id="KAA5611113.1"/>
    </source>
</evidence>
<proteinExistence type="inferred from homology"/>
<dbReference type="HAMAP" id="MF_00724">
    <property type="entry name" value="FliE"/>
    <property type="match status" value="1"/>
</dbReference>
<dbReference type="GO" id="GO:0071973">
    <property type="term" value="P:bacterial-type flagellum-dependent cell motility"/>
    <property type="evidence" value="ECO:0007669"/>
    <property type="project" value="InterPro"/>
</dbReference>
<evidence type="ECO:0000256" key="1">
    <source>
        <dbReference type="ARBA" id="ARBA00004117"/>
    </source>
</evidence>
<evidence type="ECO:0000256" key="4">
    <source>
        <dbReference type="HAMAP-Rule" id="MF_00724"/>
    </source>
</evidence>
<evidence type="ECO:0000256" key="5">
    <source>
        <dbReference type="NCBIfam" id="TIGR00205"/>
    </source>
</evidence>
<evidence type="ECO:0000256" key="2">
    <source>
        <dbReference type="ARBA" id="ARBA00009272"/>
    </source>
</evidence>
<gene>
    <name evidence="4 6" type="primary">fliE</name>
    <name evidence="6" type="ORF">F1189_16090</name>
</gene>
<dbReference type="PANTHER" id="PTHR34653:SF1">
    <property type="entry name" value="FLAGELLAR HOOK-BASAL BODY COMPLEX PROTEIN FLIE"/>
    <property type="match status" value="1"/>
</dbReference>
<dbReference type="Pfam" id="PF02049">
    <property type="entry name" value="FliE"/>
    <property type="match status" value="1"/>
</dbReference>
<organism evidence="6 7">
    <name type="scientific">Rhodovastum atsumiense</name>
    <dbReference type="NCBI Taxonomy" id="504468"/>
    <lineage>
        <taxon>Bacteria</taxon>
        <taxon>Pseudomonadati</taxon>
        <taxon>Pseudomonadota</taxon>
        <taxon>Alphaproteobacteria</taxon>
        <taxon>Acetobacterales</taxon>
        <taxon>Acetobacteraceae</taxon>
        <taxon>Rhodovastum</taxon>
    </lineage>
</organism>
<sequence length="102" mass="10202">MAVSPIGVSPGAAAQAYRAVESGQAAAVSGGADFGGVLSRMLESAVAAGHEADRQSTAAIAGNGNITDVVTAVSKAELALQSTVAIRDRVVQAYQDIMRMGI</sequence>
<dbReference type="Proteomes" id="UP000325255">
    <property type="component" value="Unassembled WGS sequence"/>
</dbReference>
<evidence type="ECO:0000313" key="7">
    <source>
        <dbReference type="Proteomes" id="UP000325255"/>
    </source>
</evidence>
<comment type="subcellular location">
    <subcellularLocation>
        <location evidence="1 4">Bacterial flagellum basal body</location>
    </subcellularLocation>
</comment>
<keyword evidence="6" id="KW-0966">Cell projection</keyword>
<comment type="similarity">
    <text evidence="2 4">Belongs to the FliE family.</text>
</comment>
<dbReference type="GO" id="GO:0003774">
    <property type="term" value="F:cytoskeletal motor activity"/>
    <property type="evidence" value="ECO:0007669"/>
    <property type="project" value="InterPro"/>
</dbReference>
<evidence type="ECO:0000256" key="3">
    <source>
        <dbReference type="ARBA" id="ARBA00023143"/>
    </source>
</evidence>
<keyword evidence="3 4" id="KW-0975">Bacterial flagellum</keyword>
<dbReference type="NCBIfam" id="TIGR00205">
    <property type="entry name" value="fliE"/>
    <property type="match status" value="1"/>
</dbReference>
<dbReference type="RefSeq" id="WP_150041852.1">
    <property type="nucleotide sequence ID" value="NZ_OW485601.1"/>
</dbReference>
<comment type="caution">
    <text evidence="6">The sequence shown here is derived from an EMBL/GenBank/DDBJ whole genome shotgun (WGS) entry which is preliminary data.</text>
</comment>
<dbReference type="GO" id="GO:0005198">
    <property type="term" value="F:structural molecule activity"/>
    <property type="evidence" value="ECO:0007669"/>
    <property type="project" value="UniProtKB-UniRule"/>
</dbReference>
<dbReference type="PRINTS" id="PR01006">
    <property type="entry name" value="FLGHOOKFLIE"/>
</dbReference>
<dbReference type="AlphaFoldDB" id="A0A5M6IS39"/>
<dbReference type="PANTHER" id="PTHR34653">
    <property type="match status" value="1"/>
</dbReference>
<name>A0A5M6IS39_9PROT</name>
<dbReference type="GO" id="GO:0009425">
    <property type="term" value="C:bacterial-type flagellum basal body"/>
    <property type="evidence" value="ECO:0007669"/>
    <property type="project" value="UniProtKB-SubCell"/>
</dbReference>
<keyword evidence="7" id="KW-1185">Reference proteome</keyword>
<accession>A0A5M6IS39</accession>
<keyword evidence="6" id="KW-0969">Cilium</keyword>
<keyword evidence="6" id="KW-0282">Flagellum</keyword>
<dbReference type="EMBL" id="VWPK01000024">
    <property type="protein sequence ID" value="KAA5611113.1"/>
    <property type="molecule type" value="Genomic_DNA"/>
</dbReference>
<reference evidence="6 7" key="1">
    <citation type="submission" date="2019-09" db="EMBL/GenBank/DDBJ databases">
        <title>Genome sequence of Rhodovastum atsumiense, a diverse member of the Acetobacteraceae family of non-sulfur purple photosynthetic bacteria.</title>
        <authorList>
            <person name="Meyer T."/>
            <person name="Kyndt J."/>
        </authorList>
    </citation>
    <scope>NUCLEOTIDE SEQUENCE [LARGE SCALE GENOMIC DNA]</scope>
    <source>
        <strain evidence="6 7">DSM 21279</strain>
    </source>
</reference>
<dbReference type="OrthoDB" id="8481852at2"/>
<protein>
    <recommendedName>
        <fullName evidence="4 5">Flagellar hook-basal body complex protein FliE</fullName>
    </recommendedName>
</protein>